<geneLocation type="plasmid" evidence="1 2">
    <name>pREB6</name>
</geneLocation>
<proteinExistence type="predicted"/>
<sequence>MFDFVSSSNPLQTVKGRNIQWFNEVVVGCRTPLSILQWSS</sequence>
<accession>A8ZQ84</accession>
<gene>
    <name evidence="1" type="ordered locus">AM1_F0103</name>
</gene>
<dbReference type="KEGG" id="amr:AM1_F0103"/>
<dbReference type="EMBL" id="CP000843">
    <property type="protein sequence ID" value="ABW33081.1"/>
    <property type="molecule type" value="Genomic_DNA"/>
</dbReference>
<keyword evidence="2" id="KW-1185">Reference proteome</keyword>
<protein>
    <submittedName>
        <fullName evidence="1">Uncharacterized protein</fullName>
    </submittedName>
</protein>
<dbReference type="AlphaFoldDB" id="A8ZQ84"/>
<reference evidence="1 2" key="1">
    <citation type="journal article" date="2008" name="Proc. Natl. Acad. Sci. U.S.A.">
        <title>Niche adaptation and genome expansion in the chlorophyll d-producing cyanobacterium Acaryochloris marina.</title>
        <authorList>
            <person name="Swingley W.D."/>
            <person name="Chen M."/>
            <person name="Cheung P.C."/>
            <person name="Conrad A.L."/>
            <person name="Dejesa L.C."/>
            <person name="Hao J."/>
            <person name="Honchak B.M."/>
            <person name="Karbach L.E."/>
            <person name="Kurdoglu A."/>
            <person name="Lahiri S."/>
            <person name="Mastrian S.D."/>
            <person name="Miyashita H."/>
            <person name="Page L."/>
            <person name="Ramakrishna P."/>
            <person name="Satoh S."/>
            <person name="Sattley W.M."/>
            <person name="Shimada Y."/>
            <person name="Taylor H.L."/>
            <person name="Tomo T."/>
            <person name="Tsuchiya T."/>
            <person name="Wang Z.T."/>
            <person name="Raymond J."/>
            <person name="Mimuro M."/>
            <person name="Blankenship R.E."/>
            <person name="Touchman J.W."/>
        </authorList>
    </citation>
    <scope>NUCLEOTIDE SEQUENCE [LARGE SCALE GENOMIC DNA]</scope>
    <source>
        <strain evidence="2">MBIC 11017</strain>
        <plasmid evidence="2">Plasmid pREB6</plasmid>
    </source>
</reference>
<name>A8ZQ84_ACAM1</name>
<organism evidence="1 2">
    <name type="scientific">Acaryochloris marina (strain MBIC 11017)</name>
    <dbReference type="NCBI Taxonomy" id="329726"/>
    <lineage>
        <taxon>Bacteria</taxon>
        <taxon>Bacillati</taxon>
        <taxon>Cyanobacteriota</taxon>
        <taxon>Cyanophyceae</taxon>
        <taxon>Acaryochloridales</taxon>
        <taxon>Acaryochloridaceae</taxon>
        <taxon>Acaryochloris</taxon>
    </lineage>
</organism>
<evidence type="ECO:0000313" key="2">
    <source>
        <dbReference type="Proteomes" id="UP000000268"/>
    </source>
</evidence>
<keyword evidence="1" id="KW-0614">Plasmid</keyword>
<evidence type="ECO:0000313" key="1">
    <source>
        <dbReference type="EMBL" id="ABW33081.1"/>
    </source>
</evidence>
<dbReference type="Proteomes" id="UP000000268">
    <property type="component" value="Plasmid pREB6"/>
</dbReference>
<dbReference type="HOGENOM" id="CLU_3283171_0_0_3"/>